<sequence>MSTPTLWLQMSAGRCPSECEWVVGRLVPVLTRELTARGLAVEEIDRAPGTNTGDARSVLLRVSGPEVASRVADWLGTVQWIGASPYRPHHKRKNWFVSVAAFSEPSAEHWNERELSIETLRASGPGGQHVNRTESAVRITHRPTALSVLAQEERSQHLNRRLALARLAALLAERAEQQSRAAEDQRWRQHTQLERGNAVRIYRGATWQRER</sequence>
<organism evidence="3 4">
    <name type="scientific">Allochromatium humboldtianum</name>
    <dbReference type="NCBI Taxonomy" id="504901"/>
    <lineage>
        <taxon>Bacteria</taxon>
        <taxon>Pseudomonadati</taxon>
        <taxon>Pseudomonadota</taxon>
        <taxon>Gammaproteobacteria</taxon>
        <taxon>Chromatiales</taxon>
        <taxon>Chromatiaceae</taxon>
        <taxon>Allochromatium</taxon>
    </lineage>
</organism>
<dbReference type="GO" id="GO:0003747">
    <property type="term" value="F:translation release factor activity"/>
    <property type="evidence" value="ECO:0007669"/>
    <property type="project" value="InterPro"/>
</dbReference>
<dbReference type="EMBL" id="JABZEO010000008">
    <property type="protein sequence ID" value="NVZ10191.1"/>
    <property type="molecule type" value="Genomic_DNA"/>
</dbReference>
<proteinExistence type="inferred from homology"/>
<dbReference type="PANTHER" id="PTHR43804:SF9">
    <property type="entry name" value="PEPTIDE CHAIN RELEASE FACTOR HOMOLOG-RELATED"/>
    <property type="match status" value="1"/>
</dbReference>
<comment type="similarity">
    <text evidence="1">Belongs to the prokaryotic/mitochondrial release factor family.</text>
</comment>
<dbReference type="SUPFAM" id="SSF75620">
    <property type="entry name" value="Release factor"/>
    <property type="match status" value="1"/>
</dbReference>
<evidence type="ECO:0000256" key="1">
    <source>
        <dbReference type="ARBA" id="ARBA00010835"/>
    </source>
</evidence>
<dbReference type="Gene3D" id="3.30.160.20">
    <property type="match status" value="1"/>
</dbReference>
<dbReference type="InterPro" id="IPR017509">
    <property type="entry name" value="PrfH"/>
</dbReference>
<gene>
    <name evidence="3" type="primary">prfH</name>
    <name evidence="3" type="ORF">HW932_13060</name>
</gene>
<keyword evidence="4" id="KW-1185">Reference proteome</keyword>
<evidence type="ECO:0000313" key="4">
    <source>
        <dbReference type="Proteomes" id="UP000592294"/>
    </source>
</evidence>
<dbReference type="PANTHER" id="PTHR43804">
    <property type="entry name" value="LD18447P"/>
    <property type="match status" value="1"/>
</dbReference>
<dbReference type="InterPro" id="IPR000352">
    <property type="entry name" value="Pep_chain_release_fac_I"/>
</dbReference>
<evidence type="ECO:0000259" key="2">
    <source>
        <dbReference type="PROSITE" id="PS00745"/>
    </source>
</evidence>
<evidence type="ECO:0000313" key="3">
    <source>
        <dbReference type="EMBL" id="NVZ10191.1"/>
    </source>
</evidence>
<dbReference type="Proteomes" id="UP000592294">
    <property type="component" value="Unassembled WGS sequence"/>
</dbReference>
<dbReference type="Gene3D" id="3.30.70.1660">
    <property type="match status" value="1"/>
</dbReference>
<protein>
    <submittedName>
        <fullName evidence="3">Peptide chain release factor H</fullName>
    </submittedName>
</protein>
<dbReference type="RefSeq" id="WP_176976933.1">
    <property type="nucleotide sequence ID" value="NZ_JABZEO010000008.1"/>
</dbReference>
<dbReference type="NCBIfam" id="TIGR03072">
    <property type="entry name" value="release_prfH"/>
    <property type="match status" value="1"/>
</dbReference>
<dbReference type="InterPro" id="IPR050057">
    <property type="entry name" value="Prokaryotic/Mito_RF"/>
</dbReference>
<dbReference type="InterPro" id="IPR045853">
    <property type="entry name" value="Pep_chain_release_fac_I_sf"/>
</dbReference>
<name>A0A850RL13_9GAMM</name>
<accession>A0A850RL13</accession>
<dbReference type="Pfam" id="PF00472">
    <property type="entry name" value="RF-1"/>
    <property type="match status" value="1"/>
</dbReference>
<dbReference type="PROSITE" id="PS00745">
    <property type="entry name" value="RF_PROK_I"/>
    <property type="match status" value="1"/>
</dbReference>
<feature type="domain" description="Prokaryotic-type class I peptide chain release factors" evidence="2">
    <location>
        <begin position="121"/>
        <end position="137"/>
    </location>
</feature>
<comment type="caution">
    <text evidence="3">The sequence shown here is derived from an EMBL/GenBank/DDBJ whole genome shotgun (WGS) entry which is preliminary data.</text>
</comment>
<dbReference type="AlphaFoldDB" id="A0A850RL13"/>
<reference evidence="3 4" key="1">
    <citation type="submission" date="2020-06" db="EMBL/GenBank/DDBJ databases">
        <title>Whole-genome sequence of Allochromatium humboldtianum DSM 21881, type strain.</title>
        <authorList>
            <person name="Kyndt J.A."/>
            <person name="Meyer T.E."/>
        </authorList>
    </citation>
    <scope>NUCLEOTIDE SEQUENCE [LARGE SCALE GENOMIC DNA]</scope>
    <source>
        <strain evidence="3 4">DSM 21881</strain>
    </source>
</reference>